<proteinExistence type="predicted"/>
<reference evidence="1 2" key="1">
    <citation type="submission" date="2023-08" db="EMBL/GenBank/DDBJ databases">
        <title>Black Yeasts Isolated from many extreme environments.</title>
        <authorList>
            <person name="Coleine C."/>
            <person name="Stajich J.E."/>
            <person name="Selbmann L."/>
        </authorList>
    </citation>
    <scope>NUCLEOTIDE SEQUENCE [LARGE SCALE GENOMIC DNA]</scope>
    <source>
        <strain evidence="1 2">CCFEE 536</strain>
    </source>
</reference>
<dbReference type="EMBL" id="JAVRRA010016514">
    <property type="protein sequence ID" value="KAK5201726.1"/>
    <property type="molecule type" value="Genomic_DNA"/>
</dbReference>
<name>A0ABR0LRN4_9PEZI</name>
<evidence type="ECO:0000313" key="1">
    <source>
        <dbReference type="EMBL" id="KAK5201726.1"/>
    </source>
</evidence>
<evidence type="ECO:0000313" key="2">
    <source>
        <dbReference type="Proteomes" id="UP001357485"/>
    </source>
</evidence>
<gene>
    <name evidence="1" type="ORF">LTR16_001690</name>
</gene>
<feature type="non-terminal residue" evidence="1">
    <location>
        <position position="131"/>
    </location>
</feature>
<organism evidence="1 2">
    <name type="scientific">Cryomyces antarcticus</name>
    <dbReference type="NCBI Taxonomy" id="329879"/>
    <lineage>
        <taxon>Eukaryota</taxon>
        <taxon>Fungi</taxon>
        <taxon>Dikarya</taxon>
        <taxon>Ascomycota</taxon>
        <taxon>Pezizomycotina</taxon>
        <taxon>Dothideomycetes</taxon>
        <taxon>Dothideomycetes incertae sedis</taxon>
        <taxon>Cryomyces</taxon>
    </lineage>
</organism>
<accession>A0ABR0LRN4</accession>
<evidence type="ECO:0008006" key="3">
    <source>
        <dbReference type="Google" id="ProtNLM"/>
    </source>
</evidence>
<dbReference type="Proteomes" id="UP001357485">
    <property type="component" value="Unassembled WGS sequence"/>
</dbReference>
<sequence>MGSSDAHAWADLPSQLTQALDKVNSDASSDGQMNAFTTSNAIDGPATFGIKAAGSDNTILVTVKNGSVEFTTGKPDKALFTLSALPQQWQEFFRQTPVAPYQSYWGMFGMNIKQEGIEVQGDQTAFAHWTH</sequence>
<comment type="caution">
    <text evidence="1">The sequence shown here is derived from an EMBL/GenBank/DDBJ whole genome shotgun (WGS) entry which is preliminary data.</text>
</comment>
<keyword evidence="2" id="KW-1185">Reference proteome</keyword>
<protein>
    <recommendedName>
        <fullName evidence="3">SCP2 domain-containing protein</fullName>
    </recommendedName>
</protein>